<dbReference type="SUPFAM" id="SSF63491">
    <property type="entry name" value="BAG domain"/>
    <property type="match status" value="1"/>
</dbReference>
<dbReference type="InterPro" id="IPR039773">
    <property type="entry name" value="BAG_chaperone_regulator"/>
</dbReference>
<evidence type="ECO:0000256" key="1">
    <source>
        <dbReference type="ARBA" id="ARBA00023186"/>
    </source>
</evidence>
<dbReference type="PROSITE" id="PS51035">
    <property type="entry name" value="BAG"/>
    <property type="match status" value="1"/>
</dbReference>
<keyword evidence="1" id="KW-0143">Chaperone</keyword>
<evidence type="ECO:0000313" key="5">
    <source>
        <dbReference type="Proteomes" id="UP001356427"/>
    </source>
</evidence>
<feature type="region of interest" description="Disordered" evidence="2">
    <location>
        <begin position="104"/>
        <end position="123"/>
    </location>
</feature>
<dbReference type="AlphaFoldDB" id="A0AAN8QWI4"/>
<feature type="compositionally biased region" description="Pro residues" evidence="2">
    <location>
        <begin position="331"/>
        <end position="343"/>
    </location>
</feature>
<dbReference type="PANTHER" id="PTHR12329">
    <property type="entry name" value="BCL2-ASSOCIATED ATHANOGENE"/>
    <property type="match status" value="1"/>
</dbReference>
<dbReference type="GO" id="GO:0005634">
    <property type="term" value="C:nucleus"/>
    <property type="evidence" value="ECO:0007669"/>
    <property type="project" value="TreeGrafter"/>
</dbReference>
<dbReference type="GO" id="GO:0000774">
    <property type="term" value="F:adenyl-nucleotide exchange factor activity"/>
    <property type="evidence" value="ECO:0007669"/>
    <property type="project" value="TreeGrafter"/>
</dbReference>
<accession>A0AAN8QWI4</accession>
<evidence type="ECO:0000259" key="3">
    <source>
        <dbReference type="PROSITE" id="PS51035"/>
    </source>
</evidence>
<evidence type="ECO:0000313" key="4">
    <source>
        <dbReference type="EMBL" id="KAK6313428.1"/>
    </source>
</evidence>
<dbReference type="InterPro" id="IPR036533">
    <property type="entry name" value="BAG_dom_sf"/>
</dbReference>
<reference evidence="4 5" key="1">
    <citation type="submission" date="2021-04" db="EMBL/GenBank/DDBJ databases">
        <authorList>
            <person name="De Guttry C."/>
            <person name="Zahm M."/>
            <person name="Klopp C."/>
            <person name="Cabau C."/>
            <person name="Louis A."/>
            <person name="Berthelot C."/>
            <person name="Parey E."/>
            <person name="Roest Crollius H."/>
            <person name="Montfort J."/>
            <person name="Robinson-Rechavi M."/>
            <person name="Bucao C."/>
            <person name="Bouchez O."/>
            <person name="Gislard M."/>
            <person name="Lluch J."/>
            <person name="Milhes M."/>
            <person name="Lampietro C."/>
            <person name="Lopez Roques C."/>
            <person name="Donnadieu C."/>
            <person name="Braasch I."/>
            <person name="Desvignes T."/>
            <person name="Postlethwait J."/>
            <person name="Bobe J."/>
            <person name="Wedekind C."/>
            <person name="Guiguen Y."/>
        </authorList>
    </citation>
    <scope>NUCLEOTIDE SEQUENCE [LARGE SCALE GENOMIC DNA]</scope>
    <source>
        <strain evidence="4">Cs_M1</strain>
        <tissue evidence="4">Blood</tissue>
    </source>
</reference>
<dbReference type="EMBL" id="JAGTTL010000014">
    <property type="protein sequence ID" value="KAK6313428.1"/>
    <property type="molecule type" value="Genomic_DNA"/>
</dbReference>
<dbReference type="PANTHER" id="PTHR12329:SF10">
    <property type="entry name" value="BAG FAMILY MOLECULAR CHAPERONE REGULATOR 4"/>
    <property type="match status" value="1"/>
</dbReference>
<dbReference type="GO" id="GO:0005829">
    <property type="term" value="C:cytosol"/>
    <property type="evidence" value="ECO:0007669"/>
    <property type="project" value="TreeGrafter"/>
</dbReference>
<comment type="caution">
    <text evidence="4">The sequence shown here is derived from an EMBL/GenBank/DDBJ whole genome shotgun (WGS) entry which is preliminary data.</text>
</comment>
<organism evidence="4 5">
    <name type="scientific">Coregonus suidteri</name>
    <dbReference type="NCBI Taxonomy" id="861788"/>
    <lineage>
        <taxon>Eukaryota</taxon>
        <taxon>Metazoa</taxon>
        <taxon>Chordata</taxon>
        <taxon>Craniata</taxon>
        <taxon>Vertebrata</taxon>
        <taxon>Euteleostomi</taxon>
        <taxon>Actinopterygii</taxon>
        <taxon>Neopterygii</taxon>
        <taxon>Teleostei</taxon>
        <taxon>Protacanthopterygii</taxon>
        <taxon>Salmoniformes</taxon>
        <taxon>Salmonidae</taxon>
        <taxon>Coregoninae</taxon>
        <taxon>Coregonus</taxon>
    </lineage>
</organism>
<dbReference type="Proteomes" id="UP001356427">
    <property type="component" value="Unassembled WGS sequence"/>
</dbReference>
<gene>
    <name evidence="4" type="ORF">J4Q44_G00167750</name>
</gene>
<proteinExistence type="predicted"/>
<feature type="region of interest" description="Disordered" evidence="2">
    <location>
        <begin position="133"/>
        <end position="355"/>
    </location>
</feature>
<sequence>MVCLSELSYLTGNCITIICMANDRSAGDAAWIMHHQMPSNPKSAWPSNYNSENNNVNWSKAMDASQYPGYSSNYWYPQSHSTAGHYANAYPSGSDMQPPYNPQAMQAYPNGHGVYNPGPGQYPASSFHPSNPFYCADQMSPRQAPGQYPSQGCPGPEQSTGGSGQPHAQHQHPHHHYPGPHCQGASSYLPGSYPHYGEGGPALPPYPTGQAIHHRPQAEAWAHSGGYGGQPGSQWRPGTQPPHSHYGTPVCPQQPPAWPGTGTGAPPPYEAKDQHYPGPHQHQRAPQVGPKPRPAHSPNPTNGKPVDFSSPPQMYNKPGRGGAQEPKPSQGEPPPPVPAPAQPQGPIGPQCLSDNPSLAKVQQVIARVLLLHEDVDEFVGKKSDKSYRYLEELLTKELLVLDSVETQGQEVVRQARKEAVQRIQAILDRLEKKAF</sequence>
<name>A0AAN8QWI4_9TELE</name>
<dbReference type="InterPro" id="IPR003103">
    <property type="entry name" value="BAG_domain"/>
</dbReference>
<dbReference type="Pfam" id="PF02179">
    <property type="entry name" value="BAG"/>
    <property type="match status" value="1"/>
</dbReference>
<dbReference type="SMART" id="SM00264">
    <property type="entry name" value="BAG"/>
    <property type="match status" value="1"/>
</dbReference>
<dbReference type="GO" id="GO:0050821">
    <property type="term" value="P:protein stabilization"/>
    <property type="evidence" value="ECO:0007669"/>
    <property type="project" value="TreeGrafter"/>
</dbReference>
<keyword evidence="5" id="KW-1185">Reference proteome</keyword>
<dbReference type="GO" id="GO:0051087">
    <property type="term" value="F:protein-folding chaperone binding"/>
    <property type="evidence" value="ECO:0007669"/>
    <property type="project" value="InterPro"/>
</dbReference>
<dbReference type="Gene3D" id="1.20.58.120">
    <property type="entry name" value="BAG domain"/>
    <property type="match status" value="1"/>
</dbReference>
<feature type="compositionally biased region" description="Basic residues" evidence="2">
    <location>
        <begin position="169"/>
        <end position="178"/>
    </location>
</feature>
<evidence type="ECO:0000256" key="2">
    <source>
        <dbReference type="SAM" id="MobiDB-lite"/>
    </source>
</evidence>
<protein>
    <recommendedName>
        <fullName evidence="3">BAG domain-containing protein</fullName>
    </recommendedName>
</protein>
<dbReference type="GO" id="GO:0016020">
    <property type="term" value="C:membrane"/>
    <property type="evidence" value="ECO:0007669"/>
    <property type="project" value="TreeGrafter"/>
</dbReference>
<feature type="domain" description="BAG" evidence="3">
    <location>
        <begin position="357"/>
        <end position="434"/>
    </location>
</feature>